<protein>
    <recommendedName>
        <fullName evidence="1">DUF4130 domain-containing protein</fullName>
    </recommendedName>
</protein>
<dbReference type="STRING" id="1121022.GCA_000376105_02064"/>
<keyword evidence="3" id="KW-1185">Reference proteome</keyword>
<reference evidence="2 3" key="1">
    <citation type="journal article" date="2014" name="Nature">
        <title>Sequential evolution of bacterial morphology by co-option of a developmental regulator.</title>
        <authorList>
            <person name="Jiang C."/>
            <person name="Brown P.J."/>
            <person name="Ducret A."/>
            <person name="Brun Y.V."/>
        </authorList>
    </citation>
    <scope>NUCLEOTIDE SEQUENCE [LARGE SCALE GENOMIC DNA]</scope>
    <source>
        <strain evidence="2 3">DSM 16100</strain>
    </source>
</reference>
<accession>V4Q786</accession>
<dbReference type="EMBL" id="AWGB01000007">
    <property type="protein sequence ID" value="ESQ93705.1"/>
    <property type="molecule type" value="Genomic_DNA"/>
</dbReference>
<proteinExistence type="predicted"/>
<dbReference type="OrthoDB" id="5290748at2"/>
<organism evidence="2 3">
    <name type="scientific">Asticcacaulis benevestitus DSM 16100 = ATCC BAA-896</name>
    <dbReference type="NCBI Taxonomy" id="1121022"/>
    <lineage>
        <taxon>Bacteria</taxon>
        <taxon>Pseudomonadati</taxon>
        <taxon>Pseudomonadota</taxon>
        <taxon>Alphaproteobacteria</taxon>
        <taxon>Caulobacterales</taxon>
        <taxon>Caulobacteraceae</taxon>
        <taxon>Asticcacaulis</taxon>
    </lineage>
</organism>
<sequence length="273" mass="31527">MRVVLRARGDFGEWRDTARGLLAQGVDPRDIDWLSEEAVGQELFPPVPAPRSAAHRVSVPKDFLPLAESLICHSDLARFDLAYRLLWRLQSDKNLLLIKSDPDVERAHALNRSVHRDGHKMHAFVRFKEVPAPGLRRAFVAWFEPDHWIVARNAGFFQRRFTDMDWMIATPKGSIVWDGESVRFCDEPAEQPDIMDDADDLWRTYYANIFNPARLKVKMMQTEMPKKYWKNLPEAVLIPELIVGAEQRVREMAERAASNSAPVFHARLQSRKT</sequence>
<dbReference type="AlphaFoldDB" id="V4Q786"/>
<dbReference type="RefSeq" id="WP_018081728.1">
    <property type="nucleotide sequence ID" value="NZ_AQWM01000007.1"/>
</dbReference>
<evidence type="ECO:0000313" key="2">
    <source>
        <dbReference type="EMBL" id="ESQ93705.1"/>
    </source>
</evidence>
<feature type="domain" description="DUF4130" evidence="1">
    <location>
        <begin position="78"/>
        <end position="234"/>
    </location>
</feature>
<dbReference type="PATRIC" id="fig|1121022.4.peg.1021"/>
<dbReference type="Pfam" id="PF13566">
    <property type="entry name" value="DUF4130"/>
    <property type="match status" value="1"/>
</dbReference>
<evidence type="ECO:0000259" key="1">
    <source>
        <dbReference type="Pfam" id="PF13566"/>
    </source>
</evidence>
<comment type="caution">
    <text evidence="2">The sequence shown here is derived from an EMBL/GenBank/DDBJ whole genome shotgun (WGS) entry which is preliminary data.</text>
</comment>
<name>V4Q786_9CAUL</name>
<gene>
    <name evidence="2" type="ORF">ABENE_05135</name>
</gene>
<evidence type="ECO:0000313" key="3">
    <source>
        <dbReference type="Proteomes" id="UP000017837"/>
    </source>
</evidence>
<dbReference type="InterPro" id="IPR023875">
    <property type="entry name" value="DNA_repair_put"/>
</dbReference>
<dbReference type="InterPro" id="IPR025404">
    <property type="entry name" value="DUF4130"/>
</dbReference>
<dbReference type="eggNOG" id="COG1573">
    <property type="taxonomic scope" value="Bacteria"/>
</dbReference>
<dbReference type="Proteomes" id="UP000017837">
    <property type="component" value="Unassembled WGS sequence"/>
</dbReference>
<dbReference type="NCBIfam" id="TIGR03915">
    <property type="entry name" value="SAM_7_link_chp"/>
    <property type="match status" value="1"/>
</dbReference>